<dbReference type="AlphaFoldDB" id="A0A239D3U0"/>
<evidence type="ECO:0000256" key="1">
    <source>
        <dbReference type="SAM" id="SignalP"/>
    </source>
</evidence>
<dbReference type="PROSITE" id="PS51318">
    <property type="entry name" value="TAT"/>
    <property type="match status" value="1"/>
</dbReference>
<dbReference type="GO" id="GO:0016853">
    <property type="term" value="F:isomerase activity"/>
    <property type="evidence" value="ECO:0007669"/>
    <property type="project" value="UniProtKB-KW"/>
</dbReference>
<dbReference type="InterPro" id="IPR013022">
    <property type="entry name" value="Xyl_isomerase-like_TIM-brl"/>
</dbReference>
<name>A0A239D3U0_9BACT</name>
<sequence>MNSRRDFLKSSGYLALGALMLPSLTASAKGKAGVKNVGIQLYTVRHEMLQDAVGTLKQLASIGYKELESARSEKGLYYGLQPREISKITKDLGMNLRSGHVHVDKDWERTVAAAAETGQEYLICSSLPSNGQTVSNYKRVADIFSKAAEDCKKAGIKFGYHNHEYEFEKDKGQVLYDVLLDETDPETVKMEMDLGWVILTGNDPVDYFEKYPGRFPLWHLKDMDRTKLESTEFGKGAINITRMLQNARKSDMKYFFVEQEEYAGAPMDSVRHNYNYLQKLSI</sequence>
<dbReference type="Gene3D" id="3.20.20.150">
    <property type="entry name" value="Divalent-metal-dependent TIM barrel enzymes"/>
    <property type="match status" value="1"/>
</dbReference>
<dbReference type="PANTHER" id="PTHR12110">
    <property type="entry name" value="HYDROXYPYRUVATE ISOMERASE"/>
    <property type="match status" value="1"/>
</dbReference>
<feature type="chain" id="PRO_5012127645" evidence="1">
    <location>
        <begin position="29"/>
        <end position="282"/>
    </location>
</feature>
<gene>
    <name evidence="3" type="ORF">SAMN06296052_10420</name>
</gene>
<dbReference type="InterPro" id="IPR006311">
    <property type="entry name" value="TAT_signal"/>
</dbReference>
<dbReference type="EMBL" id="FZOQ01000004">
    <property type="protein sequence ID" value="SNS26531.1"/>
    <property type="molecule type" value="Genomic_DNA"/>
</dbReference>
<feature type="signal peptide" evidence="1">
    <location>
        <begin position="1"/>
        <end position="28"/>
    </location>
</feature>
<accession>A0A239D3U0</accession>
<keyword evidence="4" id="KW-1185">Reference proteome</keyword>
<organism evidence="3 4">
    <name type="scientific">Pontibacter ummariensis</name>
    <dbReference type="NCBI Taxonomy" id="1610492"/>
    <lineage>
        <taxon>Bacteria</taxon>
        <taxon>Pseudomonadati</taxon>
        <taxon>Bacteroidota</taxon>
        <taxon>Cytophagia</taxon>
        <taxon>Cytophagales</taxon>
        <taxon>Hymenobacteraceae</taxon>
        <taxon>Pontibacter</taxon>
    </lineage>
</organism>
<keyword evidence="1" id="KW-0732">Signal</keyword>
<feature type="domain" description="Xylose isomerase-like TIM barrel" evidence="2">
    <location>
        <begin position="105"/>
        <end position="279"/>
    </location>
</feature>
<evidence type="ECO:0000259" key="2">
    <source>
        <dbReference type="Pfam" id="PF01261"/>
    </source>
</evidence>
<evidence type="ECO:0000313" key="3">
    <source>
        <dbReference type="EMBL" id="SNS26531.1"/>
    </source>
</evidence>
<dbReference type="OrthoDB" id="9798407at2"/>
<dbReference type="Proteomes" id="UP000198432">
    <property type="component" value="Unassembled WGS sequence"/>
</dbReference>
<protein>
    <submittedName>
        <fullName evidence="3">Sugar phosphate isomerase/epimerase</fullName>
    </submittedName>
</protein>
<evidence type="ECO:0000313" key="4">
    <source>
        <dbReference type="Proteomes" id="UP000198432"/>
    </source>
</evidence>
<proteinExistence type="predicted"/>
<dbReference type="RefSeq" id="WP_089318216.1">
    <property type="nucleotide sequence ID" value="NZ_FZOQ01000004.1"/>
</dbReference>
<keyword evidence="3" id="KW-0413">Isomerase</keyword>
<dbReference type="InterPro" id="IPR050312">
    <property type="entry name" value="IolE/XylAMocC-like"/>
</dbReference>
<dbReference type="InterPro" id="IPR036237">
    <property type="entry name" value="Xyl_isomerase-like_sf"/>
</dbReference>
<dbReference type="PANTHER" id="PTHR12110:SF41">
    <property type="entry name" value="INOSOSE DEHYDRATASE"/>
    <property type="match status" value="1"/>
</dbReference>
<dbReference type="Pfam" id="PF01261">
    <property type="entry name" value="AP_endonuc_2"/>
    <property type="match status" value="1"/>
</dbReference>
<reference evidence="4" key="1">
    <citation type="submission" date="2017-06" db="EMBL/GenBank/DDBJ databases">
        <authorList>
            <person name="Varghese N."/>
            <person name="Submissions S."/>
        </authorList>
    </citation>
    <scope>NUCLEOTIDE SEQUENCE [LARGE SCALE GENOMIC DNA]</scope>
    <source>
        <strain evidence="4">NKM1</strain>
    </source>
</reference>
<dbReference type="SUPFAM" id="SSF51658">
    <property type="entry name" value="Xylose isomerase-like"/>
    <property type="match status" value="1"/>
</dbReference>